<dbReference type="EMBL" id="BJYF01000028">
    <property type="protein sequence ID" value="GEN61138.1"/>
    <property type="molecule type" value="Genomic_DNA"/>
</dbReference>
<dbReference type="AlphaFoldDB" id="A0A511XDV7"/>
<comment type="caution">
    <text evidence="1">The sequence shown here is derived from an EMBL/GenBank/DDBJ whole genome shotgun (WGS) entry which is preliminary data.</text>
</comment>
<organism evidence="1 2">
    <name type="scientific">Acetobacter nitrogenifigens DSM 23921 = NBRC 105050</name>
    <dbReference type="NCBI Taxonomy" id="1120919"/>
    <lineage>
        <taxon>Bacteria</taxon>
        <taxon>Pseudomonadati</taxon>
        <taxon>Pseudomonadota</taxon>
        <taxon>Alphaproteobacteria</taxon>
        <taxon>Acetobacterales</taxon>
        <taxon>Acetobacteraceae</taxon>
        <taxon>Acetobacter</taxon>
    </lineage>
</organism>
<reference evidence="1 2" key="1">
    <citation type="submission" date="2019-07" db="EMBL/GenBank/DDBJ databases">
        <title>Whole genome shotgun sequence of Acetobacter nitrogenifigens NBRC 105050.</title>
        <authorList>
            <person name="Hosoyama A."/>
            <person name="Uohara A."/>
            <person name="Ohji S."/>
            <person name="Ichikawa N."/>
        </authorList>
    </citation>
    <scope>NUCLEOTIDE SEQUENCE [LARGE SCALE GENOMIC DNA]</scope>
    <source>
        <strain evidence="1 2">NBRC 105050</strain>
    </source>
</reference>
<sequence length="102" mass="10912">MRRWGQFDLDHIAVFGDHESGVQNAVAETPLGGEGVADRQQTVPVRAMAELNQNTAGAVIQNGVMAENFSHAGLDRDGAVRLLQPVYCDRSDGRGLDHGAAK</sequence>
<gene>
    <name evidence="1" type="ORF">ANI02nite_30220</name>
</gene>
<keyword evidence="2" id="KW-1185">Reference proteome</keyword>
<evidence type="ECO:0000313" key="2">
    <source>
        <dbReference type="Proteomes" id="UP000321635"/>
    </source>
</evidence>
<dbReference type="Proteomes" id="UP000321635">
    <property type="component" value="Unassembled WGS sequence"/>
</dbReference>
<protein>
    <submittedName>
        <fullName evidence="1">Uncharacterized protein</fullName>
    </submittedName>
</protein>
<evidence type="ECO:0000313" key="1">
    <source>
        <dbReference type="EMBL" id="GEN61138.1"/>
    </source>
</evidence>
<accession>A0A511XDV7</accession>
<name>A0A511XDV7_9PROT</name>
<proteinExistence type="predicted"/>